<dbReference type="GO" id="GO:0015074">
    <property type="term" value="P:DNA integration"/>
    <property type="evidence" value="ECO:0007669"/>
    <property type="project" value="InterPro"/>
</dbReference>
<protein>
    <submittedName>
        <fullName evidence="2">Retrovirus-related Pol polyprotein</fullName>
    </submittedName>
</protein>
<dbReference type="PANTHER" id="PTHR37984">
    <property type="entry name" value="PROTEIN CBG26694"/>
    <property type="match status" value="1"/>
</dbReference>
<dbReference type="OrthoDB" id="5988672at2759"/>
<dbReference type="Pfam" id="PF17921">
    <property type="entry name" value="Integrase_H2C2"/>
    <property type="match status" value="1"/>
</dbReference>
<feature type="domain" description="Integrase catalytic" evidence="1">
    <location>
        <begin position="184"/>
        <end position="270"/>
    </location>
</feature>
<dbReference type="OMA" id="CTETNRE"/>
<dbReference type="PANTHER" id="PTHR37984:SF15">
    <property type="entry name" value="INTEGRASE CATALYTIC DOMAIN-CONTAINING PROTEIN"/>
    <property type="match status" value="1"/>
</dbReference>
<dbReference type="InterPro" id="IPR041588">
    <property type="entry name" value="Integrase_H2C2"/>
</dbReference>
<sequence length="270" mass="31497">MEVSMISQLQDQNEKIAKIKRWRSYQSFPGKLPRNQSDIIKKLWFMRKKLIMVGQILYREYEGQAHYKSLRVVLPRSHSNQIMTKFHKNPMERGHLSVDKMLSKLVKRFYWINMKQDVINYCQTCMECSEKDNPAKTLTASLITTRCSYPFERIALDVLGPLPRSRSGNRDILVTEACLFKSIDAPKIADILVGEFFSKFGVPDELYSDQGGCFESDILRQICQLHKIKKTRTTPYHPQSDGMIERFNRTLIGMLSKASMDPMDWDKNLQ</sequence>
<comment type="caution">
    <text evidence="2">The sequence shown here is derived from an EMBL/GenBank/DDBJ whole genome shotgun (WGS) entry which is preliminary data.</text>
</comment>
<evidence type="ECO:0000313" key="3">
    <source>
        <dbReference type="Proteomes" id="UP000031668"/>
    </source>
</evidence>
<keyword evidence="3" id="KW-1185">Reference proteome</keyword>
<dbReference type="EMBL" id="JWZT01001610">
    <property type="protein sequence ID" value="KII71847.1"/>
    <property type="molecule type" value="Genomic_DNA"/>
</dbReference>
<dbReference type="AlphaFoldDB" id="A0A0C2ND00"/>
<dbReference type="InterPro" id="IPR036397">
    <property type="entry name" value="RNaseH_sf"/>
</dbReference>
<proteinExistence type="predicted"/>
<dbReference type="InterPro" id="IPR012337">
    <property type="entry name" value="RNaseH-like_sf"/>
</dbReference>
<evidence type="ECO:0000313" key="2">
    <source>
        <dbReference type="EMBL" id="KII71847.1"/>
    </source>
</evidence>
<gene>
    <name evidence="2" type="ORF">RF11_01392</name>
</gene>
<dbReference type="InterPro" id="IPR001584">
    <property type="entry name" value="Integrase_cat-core"/>
</dbReference>
<dbReference type="FunFam" id="1.10.340.70:FF:000001">
    <property type="entry name" value="Retrovirus-related Pol polyprotein from transposon gypsy-like Protein"/>
    <property type="match status" value="1"/>
</dbReference>
<dbReference type="InterPro" id="IPR050951">
    <property type="entry name" value="Retrovirus_Pol_polyprotein"/>
</dbReference>
<evidence type="ECO:0000259" key="1">
    <source>
        <dbReference type="PROSITE" id="PS50994"/>
    </source>
</evidence>
<organism evidence="2 3">
    <name type="scientific">Thelohanellus kitauei</name>
    <name type="common">Myxosporean</name>
    <dbReference type="NCBI Taxonomy" id="669202"/>
    <lineage>
        <taxon>Eukaryota</taxon>
        <taxon>Metazoa</taxon>
        <taxon>Cnidaria</taxon>
        <taxon>Myxozoa</taxon>
        <taxon>Myxosporea</taxon>
        <taxon>Bivalvulida</taxon>
        <taxon>Platysporina</taxon>
        <taxon>Myxobolidae</taxon>
        <taxon>Thelohanellus</taxon>
    </lineage>
</organism>
<dbReference type="Proteomes" id="UP000031668">
    <property type="component" value="Unassembled WGS sequence"/>
</dbReference>
<reference evidence="2 3" key="1">
    <citation type="journal article" date="2014" name="Genome Biol. Evol.">
        <title>The genome of the myxosporean Thelohanellus kitauei shows adaptations to nutrient acquisition within its fish host.</title>
        <authorList>
            <person name="Yang Y."/>
            <person name="Xiong J."/>
            <person name="Zhou Z."/>
            <person name="Huo F."/>
            <person name="Miao W."/>
            <person name="Ran C."/>
            <person name="Liu Y."/>
            <person name="Zhang J."/>
            <person name="Feng J."/>
            <person name="Wang M."/>
            <person name="Wang M."/>
            <person name="Wang L."/>
            <person name="Yao B."/>
        </authorList>
    </citation>
    <scope>NUCLEOTIDE SEQUENCE [LARGE SCALE GENOMIC DNA]</scope>
    <source>
        <strain evidence="2">Wuqing</strain>
    </source>
</reference>
<name>A0A0C2ND00_THEKT</name>
<dbReference type="GO" id="GO:0003676">
    <property type="term" value="F:nucleic acid binding"/>
    <property type="evidence" value="ECO:0007669"/>
    <property type="project" value="InterPro"/>
</dbReference>
<dbReference type="SUPFAM" id="SSF53098">
    <property type="entry name" value="Ribonuclease H-like"/>
    <property type="match status" value="1"/>
</dbReference>
<dbReference type="Gene3D" id="3.30.420.10">
    <property type="entry name" value="Ribonuclease H-like superfamily/Ribonuclease H"/>
    <property type="match status" value="1"/>
</dbReference>
<accession>A0A0C2ND00</accession>
<dbReference type="PROSITE" id="PS50994">
    <property type="entry name" value="INTEGRASE"/>
    <property type="match status" value="1"/>
</dbReference>
<dbReference type="Gene3D" id="1.10.340.70">
    <property type="match status" value="1"/>
</dbReference>